<dbReference type="SMART" id="SM00382">
    <property type="entry name" value="AAA"/>
    <property type="match status" value="1"/>
</dbReference>
<dbReference type="CDD" id="cd00130">
    <property type="entry name" value="PAS"/>
    <property type="match status" value="1"/>
</dbReference>
<evidence type="ECO:0000313" key="9">
    <source>
        <dbReference type="Proteomes" id="UP001158066"/>
    </source>
</evidence>
<dbReference type="InterPro" id="IPR002078">
    <property type="entry name" value="Sigma_54_int"/>
</dbReference>
<dbReference type="PANTHER" id="PTHR32071:SF121">
    <property type="entry name" value="SIGMA L-DEPENDENT TRANSCRIPTIONAL REGULATOR YQIR-RELATED"/>
    <property type="match status" value="1"/>
</dbReference>
<organism evidence="8 9">
    <name type="scientific">Anoxynatronum buryatiense</name>
    <dbReference type="NCBI Taxonomy" id="489973"/>
    <lineage>
        <taxon>Bacteria</taxon>
        <taxon>Bacillati</taxon>
        <taxon>Bacillota</taxon>
        <taxon>Clostridia</taxon>
        <taxon>Eubacteriales</taxon>
        <taxon>Clostridiaceae</taxon>
        <taxon>Anoxynatronum</taxon>
    </lineage>
</organism>
<accession>A0AA45WXC0</accession>
<dbReference type="RefSeq" id="WP_283409977.1">
    <property type="nucleotide sequence ID" value="NZ_FXUF01000011.1"/>
</dbReference>
<dbReference type="SUPFAM" id="SSF52540">
    <property type="entry name" value="P-loop containing nucleoside triphosphate hydrolases"/>
    <property type="match status" value="1"/>
</dbReference>
<dbReference type="Gene3D" id="1.10.8.60">
    <property type="match status" value="1"/>
</dbReference>
<dbReference type="AlphaFoldDB" id="A0AA45WXC0"/>
<dbReference type="InterPro" id="IPR003593">
    <property type="entry name" value="AAA+_ATPase"/>
</dbReference>
<dbReference type="SMART" id="SM00091">
    <property type="entry name" value="PAS"/>
    <property type="match status" value="1"/>
</dbReference>
<dbReference type="GO" id="GO:0043565">
    <property type="term" value="F:sequence-specific DNA binding"/>
    <property type="evidence" value="ECO:0007669"/>
    <property type="project" value="InterPro"/>
</dbReference>
<dbReference type="InterPro" id="IPR058031">
    <property type="entry name" value="AAA_lid_NorR"/>
</dbReference>
<dbReference type="Pfam" id="PF02954">
    <property type="entry name" value="HTH_8"/>
    <property type="match status" value="1"/>
</dbReference>
<dbReference type="Gene3D" id="3.30.450.20">
    <property type="entry name" value="PAS domain"/>
    <property type="match status" value="1"/>
</dbReference>
<dbReference type="InterPro" id="IPR027417">
    <property type="entry name" value="P-loop_NTPase"/>
</dbReference>
<gene>
    <name evidence="8" type="ORF">SAMN06296020_11156</name>
</gene>
<dbReference type="PROSITE" id="PS50045">
    <property type="entry name" value="SIGMA54_INTERACT_4"/>
    <property type="match status" value="1"/>
</dbReference>
<dbReference type="PROSITE" id="PS00675">
    <property type="entry name" value="SIGMA54_INTERACT_1"/>
    <property type="match status" value="1"/>
</dbReference>
<protein>
    <submittedName>
        <fullName evidence="8">PAS modulated sigma54 specific transcriptional regulator, Fis family</fullName>
    </submittedName>
</protein>
<keyword evidence="4" id="KW-0238">DNA-binding</keyword>
<keyword evidence="5" id="KW-0804">Transcription</keyword>
<dbReference type="EMBL" id="FXUF01000011">
    <property type="protein sequence ID" value="SMP63671.1"/>
    <property type="molecule type" value="Genomic_DNA"/>
</dbReference>
<dbReference type="InterPro" id="IPR000014">
    <property type="entry name" value="PAS"/>
</dbReference>
<evidence type="ECO:0000313" key="8">
    <source>
        <dbReference type="EMBL" id="SMP63671.1"/>
    </source>
</evidence>
<dbReference type="InterPro" id="IPR002197">
    <property type="entry name" value="HTH_Fis"/>
</dbReference>
<dbReference type="InterPro" id="IPR013767">
    <property type="entry name" value="PAS_fold"/>
</dbReference>
<evidence type="ECO:0000256" key="3">
    <source>
        <dbReference type="ARBA" id="ARBA00023015"/>
    </source>
</evidence>
<evidence type="ECO:0000256" key="2">
    <source>
        <dbReference type="ARBA" id="ARBA00022840"/>
    </source>
</evidence>
<dbReference type="SUPFAM" id="SSF55785">
    <property type="entry name" value="PYP-like sensor domain (PAS domain)"/>
    <property type="match status" value="1"/>
</dbReference>
<evidence type="ECO:0000259" key="6">
    <source>
        <dbReference type="PROSITE" id="PS50045"/>
    </source>
</evidence>
<evidence type="ECO:0000259" key="7">
    <source>
        <dbReference type="PROSITE" id="PS50112"/>
    </source>
</evidence>
<sequence>MTKKLKKTDGIKNGEQSQLRHILQNLPDPMFVTDREGNVLLSNSTTALVLDLSLSQFLNSNVKDLVAKGHYTKTNAIEAVEKRAAVTSLLTTKMNLTYLSTSTPVFDQNGEVELVITSARPKALIDQFISSESSEAVAQRKREVEYLRRCLLEQENFIASSPKMQQAILSANAVASTDSIVLLHGETGTGKEVLAKYLHRHSKQAEGPFISVNCGALPENLVESELFGYEKGAFTGANPEGNIGLIEAADGGTLFLDEIAELPLHLQSKLLRVLEDSVVRRVGSHAGRKINFRLIAATHKNLDKMKDEGTFRQDLFYRLNVFPIAIPSLRERPEDILPLVNHYLDVLNKKYDLDVTLDADTLNAFQHHSWPGNVRELKNEVERRVICRLSTLSQDLFDLTGIASAASLAEGHEFKLLGLEGTLKEVTETVEKKYIQYMLANCGGKLNETAEKLGIHRTALYRKMKSYHLQK</sequence>
<dbReference type="InterPro" id="IPR035965">
    <property type="entry name" value="PAS-like_dom_sf"/>
</dbReference>
<dbReference type="Pfam" id="PF00989">
    <property type="entry name" value="PAS"/>
    <property type="match status" value="1"/>
</dbReference>
<dbReference type="Proteomes" id="UP001158066">
    <property type="component" value="Unassembled WGS sequence"/>
</dbReference>
<evidence type="ECO:0000256" key="1">
    <source>
        <dbReference type="ARBA" id="ARBA00022741"/>
    </source>
</evidence>
<dbReference type="Pfam" id="PF25601">
    <property type="entry name" value="AAA_lid_14"/>
    <property type="match status" value="1"/>
</dbReference>
<evidence type="ECO:0000256" key="4">
    <source>
        <dbReference type="ARBA" id="ARBA00023125"/>
    </source>
</evidence>
<dbReference type="PROSITE" id="PS00688">
    <property type="entry name" value="SIGMA54_INTERACT_3"/>
    <property type="match status" value="1"/>
</dbReference>
<keyword evidence="3" id="KW-0805">Transcription regulation</keyword>
<dbReference type="PROSITE" id="PS00676">
    <property type="entry name" value="SIGMA54_INTERACT_2"/>
    <property type="match status" value="1"/>
</dbReference>
<keyword evidence="1" id="KW-0547">Nucleotide-binding</keyword>
<dbReference type="FunFam" id="3.40.50.300:FF:000006">
    <property type="entry name" value="DNA-binding transcriptional regulator NtrC"/>
    <property type="match status" value="1"/>
</dbReference>
<dbReference type="PROSITE" id="PS50112">
    <property type="entry name" value="PAS"/>
    <property type="match status" value="1"/>
</dbReference>
<dbReference type="InterPro" id="IPR025943">
    <property type="entry name" value="Sigma_54_int_dom_ATP-bd_2"/>
</dbReference>
<dbReference type="InterPro" id="IPR025662">
    <property type="entry name" value="Sigma_54_int_dom_ATP-bd_1"/>
</dbReference>
<dbReference type="SUPFAM" id="SSF46689">
    <property type="entry name" value="Homeodomain-like"/>
    <property type="match status" value="1"/>
</dbReference>
<comment type="caution">
    <text evidence="8">The sequence shown here is derived from an EMBL/GenBank/DDBJ whole genome shotgun (WGS) entry which is preliminary data.</text>
</comment>
<dbReference type="Gene3D" id="3.40.50.300">
    <property type="entry name" value="P-loop containing nucleotide triphosphate hydrolases"/>
    <property type="match status" value="1"/>
</dbReference>
<feature type="domain" description="Sigma-54 factor interaction" evidence="6">
    <location>
        <begin position="157"/>
        <end position="386"/>
    </location>
</feature>
<feature type="domain" description="PAS" evidence="7">
    <location>
        <begin position="15"/>
        <end position="66"/>
    </location>
</feature>
<dbReference type="GO" id="GO:0006355">
    <property type="term" value="P:regulation of DNA-templated transcription"/>
    <property type="evidence" value="ECO:0007669"/>
    <property type="project" value="InterPro"/>
</dbReference>
<dbReference type="GO" id="GO:0005524">
    <property type="term" value="F:ATP binding"/>
    <property type="evidence" value="ECO:0007669"/>
    <property type="project" value="UniProtKB-KW"/>
</dbReference>
<name>A0AA45WXC0_9CLOT</name>
<dbReference type="CDD" id="cd00009">
    <property type="entry name" value="AAA"/>
    <property type="match status" value="1"/>
</dbReference>
<dbReference type="InterPro" id="IPR009057">
    <property type="entry name" value="Homeodomain-like_sf"/>
</dbReference>
<dbReference type="PANTHER" id="PTHR32071">
    <property type="entry name" value="TRANSCRIPTIONAL REGULATORY PROTEIN"/>
    <property type="match status" value="1"/>
</dbReference>
<keyword evidence="9" id="KW-1185">Reference proteome</keyword>
<dbReference type="Gene3D" id="1.10.10.60">
    <property type="entry name" value="Homeodomain-like"/>
    <property type="match status" value="1"/>
</dbReference>
<reference evidence="8" key="1">
    <citation type="submission" date="2017-05" db="EMBL/GenBank/DDBJ databases">
        <authorList>
            <person name="Varghese N."/>
            <person name="Submissions S."/>
        </authorList>
    </citation>
    <scope>NUCLEOTIDE SEQUENCE</scope>
    <source>
        <strain evidence="8">Su22</strain>
    </source>
</reference>
<evidence type="ECO:0000256" key="5">
    <source>
        <dbReference type="ARBA" id="ARBA00023163"/>
    </source>
</evidence>
<keyword evidence="2" id="KW-0067">ATP-binding</keyword>
<dbReference type="Pfam" id="PF00158">
    <property type="entry name" value="Sigma54_activat"/>
    <property type="match status" value="1"/>
</dbReference>
<proteinExistence type="predicted"/>
<dbReference type="InterPro" id="IPR025944">
    <property type="entry name" value="Sigma_54_int_dom_CS"/>
</dbReference>